<protein>
    <submittedName>
        <fullName evidence="2">Uncharacterized protein</fullName>
    </submittedName>
</protein>
<dbReference type="OrthoDB" id="123207at2759"/>
<proteinExistence type="predicted"/>
<dbReference type="AlphaFoldDB" id="A0A821UFS1"/>
<gene>
    <name evidence="2" type="ORF">PMACD_LOCUS10280</name>
</gene>
<reference evidence="2" key="1">
    <citation type="submission" date="2021-02" db="EMBL/GenBank/DDBJ databases">
        <authorList>
            <person name="Steward A R."/>
        </authorList>
    </citation>
    <scope>NUCLEOTIDE SEQUENCE</scope>
</reference>
<accession>A0A821UFS1</accession>
<dbReference type="Proteomes" id="UP000663880">
    <property type="component" value="Unassembled WGS sequence"/>
</dbReference>
<keyword evidence="3" id="KW-1185">Reference proteome</keyword>
<sequence length="172" mass="19361">MSAKRRPPVLLKPNRASRIIALVPNEYAPSDASEISDSETELHDAHTSDDEELHSEDADIIPDSIVREIGECFYENVPSLSAIPSLPATPITPIGSSLAPRKTRSRKPPTVKAKRPKKNKKIQLTYNWRVAQFRHQATIEEGEEDDYIDLPEDDSPLSSFHLFFLKIFLLVS</sequence>
<feature type="compositionally biased region" description="Acidic residues" evidence="1">
    <location>
        <begin position="49"/>
        <end position="59"/>
    </location>
</feature>
<evidence type="ECO:0000313" key="2">
    <source>
        <dbReference type="EMBL" id="CAF4888964.1"/>
    </source>
</evidence>
<feature type="compositionally biased region" description="Basic residues" evidence="1">
    <location>
        <begin position="101"/>
        <end position="119"/>
    </location>
</feature>
<feature type="region of interest" description="Disordered" evidence="1">
    <location>
        <begin position="28"/>
        <end position="59"/>
    </location>
</feature>
<comment type="caution">
    <text evidence="2">The sequence shown here is derived from an EMBL/GenBank/DDBJ whole genome shotgun (WGS) entry which is preliminary data.</text>
</comment>
<feature type="region of interest" description="Disordered" evidence="1">
    <location>
        <begin position="81"/>
        <end position="119"/>
    </location>
</feature>
<evidence type="ECO:0000313" key="3">
    <source>
        <dbReference type="Proteomes" id="UP000663880"/>
    </source>
</evidence>
<dbReference type="EMBL" id="CAJOBZ010000031">
    <property type="protein sequence ID" value="CAF4888964.1"/>
    <property type="molecule type" value="Genomic_DNA"/>
</dbReference>
<evidence type="ECO:0000256" key="1">
    <source>
        <dbReference type="SAM" id="MobiDB-lite"/>
    </source>
</evidence>
<name>A0A821UFS1_9NEOP</name>
<organism evidence="2 3">
    <name type="scientific">Pieris macdunnoughi</name>
    <dbReference type="NCBI Taxonomy" id="345717"/>
    <lineage>
        <taxon>Eukaryota</taxon>
        <taxon>Metazoa</taxon>
        <taxon>Ecdysozoa</taxon>
        <taxon>Arthropoda</taxon>
        <taxon>Hexapoda</taxon>
        <taxon>Insecta</taxon>
        <taxon>Pterygota</taxon>
        <taxon>Neoptera</taxon>
        <taxon>Endopterygota</taxon>
        <taxon>Lepidoptera</taxon>
        <taxon>Glossata</taxon>
        <taxon>Ditrysia</taxon>
        <taxon>Papilionoidea</taxon>
        <taxon>Pieridae</taxon>
        <taxon>Pierinae</taxon>
        <taxon>Pieris</taxon>
    </lineage>
</organism>